<dbReference type="PROSITE" id="PS50096">
    <property type="entry name" value="IQ"/>
    <property type="match status" value="1"/>
</dbReference>
<protein>
    <submittedName>
        <fullName evidence="2">Uncharacterized protein</fullName>
    </submittedName>
</protein>
<feature type="coiled-coil region" evidence="1">
    <location>
        <begin position="94"/>
        <end position="124"/>
    </location>
</feature>
<sequence>MELVLIRIHLQVFPCKNLNQKIAESFTRPVNYQDKPQVKLLKLYEKKASMAICDKMGLKGYQLNLQTQWRRAQALFYYKQQKKATVALQYLCRARVARKELKKLRMAARETEALKETKDKLEKRVELTWRLRYYEGRES</sequence>
<name>A0AAN9XI71_PSOTE</name>
<dbReference type="AlphaFoldDB" id="A0AAN9XI71"/>
<evidence type="ECO:0000256" key="1">
    <source>
        <dbReference type="SAM" id="Coils"/>
    </source>
</evidence>
<dbReference type="InterPro" id="IPR027417">
    <property type="entry name" value="P-loop_NTPase"/>
</dbReference>
<reference evidence="2 3" key="1">
    <citation type="submission" date="2024-01" db="EMBL/GenBank/DDBJ databases">
        <title>The genomes of 5 underutilized Papilionoideae crops provide insights into root nodulation and disease resistanc.</title>
        <authorList>
            <person name="Jiang F."/>
        </authorList>
    </citation>
    <scope>NUCLEOTIDE SEQUENCE [LARGE SCALE GENOMIC DNA]</scope>
    <source>
        <strain evidence="2">DUOXIRENSHENG_FW03</strain>
        <tissue evidence="2">Leaves</tissue>
    </source>
</reference>
<comment type="caution">
    <text evidence="2">The sequence shown here is derived from an EMBL/GenBank/DDBJ whole genome shotgun (WGS) entry which is preliminary data.</text>
</comment>
<keyword evidence="1" id="KW-0175">Coiled coil</keyword>
<gene>
    <name evidence="2" type="ORF">VNO78_21521</name>
</gene>
<dbReference type="EMBL" id="JAYMYS010000005">
    <property type="protein sequence ID" value="KAK7393069.1"/>
    <property type="molecule type" value="Genomic_DNA"/>
</dbReference>
<evidence type="ECO:0000313" key="2">
    <source>
        <dbReference type="EMBL" id="KAK7393069.1"/>
    </source>
</evidence>
<dbReference type="SUPFAM" id="SSF52540">
    <property type="entry name" value="P-loop containing nucleoside triphosphate hydrolases"/>
    <property type="match status" value="1"/>
</dbReference>
<evidence type="ECO:0000313" key="3">
    <source>
        <dbReference type="Proteomes" id="UP001386955"/>
    </source>
</evidence>
<proteinExistence type="predicted"/>
<accession>A0AAN9XI71</accession>
<organism evidence="2 3">
    <name type="scientific">Psophocarpus tetragonolobus</name>
    <name type="common">Winged bean</name>
    <name type="synonym">Dolichos tetragonolobus</name>
    <dbReference type="NCBI Taxonomy" id="3891"/>
    <lineage>
        <taxon>Eukaryota</taxon>
        <taxon>Viridiplantae</taxon>
        <taxon>Streptophyta</taxon>
        <taxon>Embryophyta</taxon>
        <taxon>Tracheophyta</taxon>
        <taxon>Spermatophyta</taxon>
        <taxon>Magnoliopsida</taxon>
        <taxon>eudicotyledons</taxon>
        <taxon>Gunneridae</taxon>
        <taxon>Pentapetalae</taxon>
        <taxon>rosids</taxon>
        <taxon>fabids</taxon>
        <taxon>Fabales</taxon>
        <taxon>Fabaceae</taxon>
        <taxon>Papilionoideae</taxon>
        <taxon>50 kb inversion clade</taxon>
        <taxon>NPAAA clade</taxon>
        <taxon>indigoferoid/millettioid clade</taxon>
        <taxon>Phaseoleae</taxon>
        <taxon>Psophocarpus</taxon>
    </lineage>
</organism>
<dbReference type="Proteomes" id="UP001386955">
    <property type="component" value="Unassembled WGS sequence"/>
</dbReference>
<keyword evidence="3" id="KW-1185">Reference proteome</keyword>